<dbReference type="Pfam" id="PF13499">
    <property type="entry name" value="EF-hand_7"/>
    <property type="match status" value="1"/>
</dbReference>
<dbReference type="PANTHER" id="PTHR10891">
    <property type="entry name" value="EF-HAND CALCIUM-BINDING DOMAIN CONTAINING PROTEIN"/>
    <property type="match status" value="1"/>
</dbReference>
<organism evidence="5 6">
    <name type="scientific">Coptis chinensis</name>
    <dbReference type="NCBI Taxonomy" id="261450"/>
    <lineage>
        <taxon>Eukaryota</taxon>
        <taxon>Viridiplantae</taxon>
        <taxon>Streptophyta</taxon>
        <taxon>Embryophyta</taxon>
        <taxon>Tracheophyta</taxon>
        <taxon>Spermatophyta</taxon>
        <taxon>Magnoliopsida</taxon>
        <taxon>Ranunculales</taxon>
        <taxon>Ranunculaceae</taxon>
        <taxon>Coptidoideae</taxon>
        <taxon>Coptis</taxon>
    </lineage>
</organism>
<evidence type="ECO:0000256" key="2">
    <source>
        <dbReference type="ARBA" id="ARBA00022737"/>
    </source>
</evidence>
<evidence type="ECO:0000313" key="5">
    <source>
        <dbReference type="EMBL" id="KAF9612442.1"/>
    </source>
</evidence>
<proteinExistence type="predicted"/>
<protein>
    <recommendedName>
        <fullName evidence="4">EF-hand domain-containing protein</fullName>
    </recommendedName>
</protein>
<evidence type="ECO:0000256" key="1">
    <source>
        <dbReference type="ARBA" id="ARBA00022723"/>
    </source>
</evidence>
<dbReference type="InterPro" id="IPR011992">
    <property type="entry name" value="EF-hand-dom_pair"/>
</dbReference>
<reference evidence="5 6" key="1">
    <citation type="submission" date="2020-10" db="EMBL/GenBank/DDBJ databases">
        <title>The Coptis chinensis genome and diversification of protoberbering-type alkaloids.</title>
        <authorList>
            <person name="Wang B."/>
            <person name="Shu S."/>
            <person name="Song C."/>
            <person name="Liu Y."/>
        </authorList>
    </citation>
    <scope>NUCLEOTIDE SEQUENCE [LARGE SCALE GENOMIC DNA]</scope>
    <source>
        <strain evidence="5">HL-2020</strain>
        <tissue evidence="5">Leaf</tissue>
    </source>
</reference>
<name>A0A835M123_9MAGN</name>
<dbReference type="OrthoDB" id="26525at2759"/>
<comment type="caution">
    <text evidence="5">The sequence shown here is derived from an EMBL/GenBank/DDBJ whole genome shotgun (WGS) entry which is preliminary data.</text>
</comment>
<evidence type="ECO:0000313" key="6">
    <source>
        <dbReference type="Proteomes" id="UP000631114"/>
    </source>
</evidence>
<dbReference type="EMBL" id="JADFTS010000003">
    <property type="protein sequence ID" value="KAF9612442.1"/>
    <property type="molecule type" value="Genomic_DNA"/>
</dbReference>
<keyword evidence="3" id="KW-0106">Calcium</keyword>
<dbReference type="InterPro" id="IPR002048">
    <property type="entry name" value="EF_hand_dom"/>
</dbReference>
<keyword evidence="6" id="KW-1185">Reference proteome</keyword>
<dbReference type="InterPro" id="IPR018247">
    <property type="entry name" value="EF_Hand_1_Ca_BS"/>
</dbReference>
<keyword evidence="1" id="KW-0479">Metal-binding</keyword>
<dbReference type="Proteomes" id="UP000631114">
    <property type="component" value="Unassembled WGS sequence"/>
</dbReference>
<dbReference type="Gene3D" id="1.10.238.10">
    <property type="entry name" value="EF-hand"/>
    <property type="match status" value="1"/>
</dbReference>
<dbReference type="AlphaFoldDB" id="A0A835M123"/>
<evidence type="ECO:0000256" key="3">
    <source>
        <dbReference type="ARBA" id="ARBA00022837"/>
    </source>
</evidence>
<sequence length="264" mass="30386">MASRRFRENFRWKNQKEKARNVIEKLGLIGSNDDENDFEFLGNSEEEWRVEEVVGEVDDDELRHTELLQCAFTVFDENGDGFIEALEVKRVLECLGLANGCDIEEFEKMVEAVDLNFDGKAYGNWGFGALCLPKSEVLLQFCLPNGTSFNHSLRSTTCITMRLDLSEILSLGALASYNFLETYHDFFVVSLIKMVIFSVSSRYAFVLYKCKSSSRGNEYFILWKLFSEEFIIVYGDYNGRFNGRYGPIQGKLDLFGRKWQGKEA</sequence>
<dbReference type="CDD" id="cd00051">
    <property type="entry name" value="EFh"/>
    <property type="match status" value="1"/>
</dbReference>
<feature type="domain" description="EF-hand" evidence="4">
    <location>
        <begin position="63"/>
        <end position="98"/>
    </location>
</feature>
<dbReference type="SUPFAM" id="SSF47473">
    <property type="entry name" value="EF-hand"/>
    <property type="match status" value="1"/>
</dbReference>
<dbReference type="PROSITE" id="PS00018">
    <property type="entry name" value="EF_HAND_1"/>
    <property type="match status" value="1"/>
</dbReference>
<accession>A0A835M123</accession>
<dbReference type="PROSITE" id="PS50222">
    <property type="entry name" value="EF_HAND_2"/>
    <property type="match status" value="1"/>
</dbReference>
<dbReference type="InterPro" id="IPR039647">
    <property type="entry name" value="EF_hand_pair_protein_CML-like"/>
</dbReference>
<dbReference type="GO" id="GO:0005509">
    <property type="term" value="F:calcium ion binding"/>
    <property type="evidence" value="ECO:0007669"/>
    <property type="project" value="InterPro"/>
</dbReference>
<keyword evidence="2" id="KW-0677">Repeat</keyword>
<evidence type="ECO:0000259" key="4">
    <source>
        <dbReference type="PROSITE" id="PS50222"/>
    </source>
</evidence>
<gene>
    <name evidence="5" type="ORF">IFM89_000190</name>
</gene>